<dbReference type="Gramene" id="EFJ07177">
    <property type="protein sequence ID" value="EFJ07177"/>
    <property type="gene ID" value="SELMODRAFT_48542"/>
</dbReference>
<evidence type="ECO:0000256" key="1">
    <source>
        <dbReference type="ARBA" id="ARBA00004127"/>
    </source>
</evidence>
<feature type="transmembrane region" description="Helical" evidence="9">
    <location>
        <begin position="63"/>
        <end position="85"/>
    </location>
</feature>
<evidence type="ECO:0000313" key="11">
    <source>
        <dbReference type="EMBL" id="EFJ09185.1"/>
    </source>
</evidence>
<dbReference type="InterPro" id="IPR004316">
    <property type="entry name" value="SWEET_rpt"/>
</dbReference>
<accession>D8T2C5</accession>
<feature type="transmembrane region" description="Helical" evidence="9">
    <location>
        <begin position="6"/>
        <end position="25"/>
    </location>
</feature>
<name>D8T2C5_SELML</name>
<keyword evidence="8 9" id="KW-0472">Membrane</keyword>
<dbReference type="KEGG" id="smo:SELMODRAFT_48541"/>
<dbReference type="eggNOG" id="KOG1623">
    <property type="taxonomic scope" value="Eukaryota"/>
</dbReference>
<dbReference type="AlphaFoldDB" id="D8T2C5"/>
<feature type="transmembrane region" description="Helical" evidence="9">
    <location>
        <begin position="37"/>
        <end position="57"/>
    </location>
</feature>
<evidence type="ECO:0000256" key="8">
    <source>
        <dbReference type="ARBA" id="ARBA00023136"/>
    </source>
</evidence>
<comment type="similarity">
    <text evidence="2">Belongs to the SWEET sugar transporter family.</text>
</comment>
<dbReference type="KEGG" id="smo:SELMODRAFT_48542"/>
<dbReference type="PANTHER" id="PTHR10791:SF240">
    <property type="entry name" value="BIDIRECTIONAL SUGAR TRANSPORTER SWEET"/>
    <property type="match status" value="1"/>
</dbReference>
<evidence type="ECO:0000313" key="12">
    <source>
        <dbReference type="Proteomes" id="UP000001514"/>
    </source>
</evidence>
<dbReference type="GO" id="GO:0008643">
    <property type="term" value="P:carbohydrate transport"/>
    <property type="evidence" value="ECO:0000318"/>
    <property type="project" value="GO_Central"/>
</dbReference>
<protein>
    <recommendedName>
        <fullName evidence="13">Bidirectional sugar transporter SWEET</fullName>
    </recommendedName>
</protein>
<dbReference type="GO" id="GO:0012505">
    <property type="term" value="C:endomembrane system"/>
    <property type="evidence" value="ECO:0007669"/>
    <property type="project" value="UniProtKB-SubCell"/>
</dbReference>
<dbReference type="InterPro" id="IPR047664">
    <property type="entry name" value="SWEET"/>
</dbReference>
<evidence type="ECO:0000256" key="7">
    <source>
        <dbReference type="ARBA" id="ARBA00022989"/>
    </source>
</evidence>
<feature type="non-terminal residue" evidence="11">
    <location>
        <position position="1"/>
    </location>
</feature>
<dbReference type="Pfam" id="PF03083">
    <property type="entry name" value="MtN3_slv"/>
    <property type="match status" value="2"/>
</dbReference>
<dbReference type="OMA" id="VHTLQFT"/>
<evidence type="ECO:0000256" key="2">
    <source>
        <dbReference type="ARBA" id="ARBA00007809"/>
    </source>
</evidence>
<dbReference type="EMBL" id="GL377665">
    <property type="protein sequence ID" value="EFJ09185.1"/>
    <property type="molecule type" value="Genomic_DNA"/>
</dbReference>
<feature type="transmembrane region" description="Helical" evidence="9">
    <location>
        <begin position="97"/>
        <end position="118"/>
    </location>
</feature>
<keyword evidence="12" id="KW-1185">Reference proteome</keyword>
<feature type="non-terminal residue" evidence="11">
    <location>
        <position position="184"/>
    </location>
</feature>
<dbReference type="FunFam" id="1.20.1280.290:FF:000001">
    <property type="entry name" value="Bidirectional sugar transporter SWEET"/>
    <property type="match status" value="1"/>
</dbReference>
<keyword evidence="4" id="KW-0762">Sugar transport</keyword>
<dbReference type="InParanoid" id="D8T2C5"/>
<dbReference type="OrthoDB" id="409725at2759"/>
<keyword evidence="7 9" id="KW-1133">Transmembrane helix</keyword>
<gene>
    <name evidence="11" type="ORF">SELMODRAFT_48541</name>
    <name evidence="10" type="ORF">SELMODRAFT_48542</name>
</gene>
<evidence type="ECO:0008006" key="13">
    <source>
        <dbReference type="Google" id="ProtNLM"/>
    </source>
</evidence>
<keyword evidence="6" id="KW-0677">Repeat</keyword>
<feature type="transmembrane region" description="Helical" evidence="9">
    <location>
        <begin position="156"/>
        <end position="178"/>
    </location>
</feature>
<keyword evidence="3" id="KW-0813">Transport</keyword>
<reference evidence="11 12" key="1">
    <citation type="journal article" date="2011" name="Science">
        <title>The Selaginella genome identifies genetic changes associated with the evolution of vascular plants.</title>
        <authorList>
            <person name="Banks J.A."/>
            <person name="Nishiyama T."/>
            <person name="Hasebe M."/>
            <person name="Bowman J.L."/>
            <person name="Gribskov M."/>
            <person name="dePamphilis C."/>
            <person name="Albert V.A."/>
            <person name="Aono N."/>
            <person name="Aoyama T."/>
            <person name="Ambrose B.A."/>
            <person name="Ashton N.W."/>
            <person name="Axtell M.J."/>
            <person name="Barker E."/>
            <person name="Barker M.S."/>
            <person name="Bennetzen J.L."/>
            <person name="Bonawitz N.D."/>
            <person name="Chapple C."/>
            <person name="Cheng C."/>
            <person name="Correa L.G."/>
            <person name="Dacre M."/>
            <person name="DeBarry J."/>
            <person name="Dreyer I."/>
            <person name="Elias M."/>
            <person name="Engstrom E.M."/>
            <person name="Estelle M."/>
            <person name="Feng L."/>
            <person name="Finet C."/>
            <person name="Floyd S.K."/>
            <person name="Frommer W.B."/>
            <person name="Fujita T."/>
            <person name="Gramzow L."/>
            <person name="Gutensohn M."/>
            <person name="Harholt J."/>
            <person name="Hattori M."/>
            <person name="Heyl A."/>
            <person name="Hirai T."/>
            <person name="Hiwatashi Y."/>
            <person name="Ishikawa M."/>
            <person name="Iwata M."/>
            <person name="Karol K.G."/>
            <person name="Koehler B."/>
            <person name="Kolukisaoglu U."/>
            <person name="Kubo M."/>
            <person name="Kurata T."/>
            <person name="Lalonde S."/>
            <person name="Li K."/>
            <person name="Li Y."/>
            <person name="Litt A."/>
            <person name="Lyons E."/>
            <person name="Manning G."/>
            <person name="Maruyama T."/>
            <person name="Michael T.P."/>
            <person name="Mikami K."/>
            <person name="Miyazaki S."/>
            <person name="Morinaga S."/>
            <person name="Murata T."/>
            <person name="Mueller-Roeber B."/>
            <person name="Nelson D.R."/>
            <person name="Obara M."/>
            <person name="Oguri Y."/>
            <person name="Olmstead R.G."/>
            <person name="Onodera N."/>
            <person name="Petersen B.L."/>
            <person name="Pils B."/>
            <person name="Prigge M."/>
            <person name="Rensing S.A."/>
            <person name="Riano-Pachon D.M."/>
            <person name="Roberts A.W."/>
            <person name="Sato Y."/>
            <person name="Scheller H.V."/>
            <person name="Schulz B."/>
            <person name="Schulz C."/>
            <person name="Shakirov E.V."/>
            <person name="Shibagaki N."/>
            <person name="Shinohara N."/>
            <person name="Shippen D.E."/>
            <person name="Soerensen I."/>
            <person name="Sotooka R."/>
            <person name="Sugimoto N."/>
            <person name="Sugita M."/>
            <person name="Sumikawa N."/>
            <person name="Tanurdzic M."/>
            <person name="Theissen G."/>
            <person name="Ulvskov P."/>
            <person name="Wakazuki S."/>
            <person name="Weng J.K."/>
            <person name="Willats W.W."/>
            <person name="Wipf D."/>
            <person name="Wolf P.G."/>
            <person name="Yang L."/>
            <person name="Zimmer A.D."/>
            <person name="Zhu Q."/>
            <person name="Mitros T."/>
            <person name="Hellsten U."/>
            <person name="Loque D."/>
            <person name="Otillar R."/>
            <person name="Salamov A."/>
            <person name="Schmutz J."/>
            <person name="Shapiro H."/>
            <person name="Lindquist E."/>
            <person name="Lucas S."/>
            <person name="Rokhsar D."/>
            <person name="Grigoriev I.V."/>
        </authorList>
    </citation>
    <scope>NUCLEOTIDE SEQUENCE [LARGE SCALE GENOMIC DNA]</scope>
</reference>
<evidence type="ECO:0000256" key="6">
    <source>
        <dbReference type="ARBA" id="ARBA00022737"/>
    </source>
</evidence>
<dbReference type="Proteomes" id="UP000001514">
    <property type="component" value="Unassembled WGS sequence"/>
</dbReference>
<feature type="transmembrane region" description="Helical" evidence="9">
    <location>
        <begin position="124"/>
        <end position="144"/>
    </location>
</feature>
<comment type="subcellular location">
    <subcellularLocation>
        <location evidence="1">Endomembrane system</location>
        <topology evidence="1">Multi-pass membrane protein</topology>
    </subcellularLocation>
</comment>
<dbReference type="GO" id="GO:0051119">
    <property type="term" value="F:sugar transmembrane transporter activity"/>
    <property type="evidence" value="ECO:0000318"/>
    <property type="project" value="GO_Central"/>
</dbReference>
<evidence type="ECO:0000256" key="4">
    <source>
        <dbReference type="ARBA" id="ARBA00022597"/>
    </source>
</evidence>
<evidence type="ECO:0000256" key="5">
    <source>
        <dbReference type="ARBA" id="ARBA00022692"/>
    </source>
</evidence>
<proteinExistence type="inferred from homology"/>
<dbReference type="PANTHER" id="PTHR10791">
    <property type="entry name" value="RAG1-ACTIVATING PROTEIN 1"/>
    <property type="match status" value="1"/>
</dbReference>
<evidence type="ECO:0000256" key="3">
    <source>
        <dbReference type="ARBA" id="ARBA00022448"/>
    </source>
</evidence>
<dbReference type="GO" id="GO:0016020">
    <property type="term" value="C:membrane"/>
    <property type="evidence" value="ECO:0000318"/>
    <property type="project" value="GO_Central"/>
</dbReference>
<dbReference type="Gene3D" id="1.20.1280.290">
    <property type="match status" value="2"/>
</dbReference>
<organism evidence="12">
    <name type="scientific">Selaginella moellendorffii</name>
    <name type="common">Spikemoss</name>
    <dbReference type="NCBI Taxonomy" id="88036"/>
    <lineage>
        <taxon>Eukaryota</taxon>
        <taxon>Viridiplantae</taxon>
        <taxon>Streptophyta</taxon>
        <taxon>Embryophyta</taxon>
        <taxon>Tracheophyta</taxon>
        <taxon>Lycopodiopsida</taxon>
        <taxon>Selaginellales</taxon>
        <taxon>Selaginellaceae</taxon>
        <taxon>Selaginella</taxon>
    </lineage>
</organism>
<dbReference type="EMBL" id="GL377688">
    <property type="protein sequence ID" value="EFJ07177.1"/>
    <property type="molecule type" value="Genomic_DNA"/>
</dbReference>
<dbReference type="Gramene" id="EFJ09185">
    <property type="protein sequence ID" value="EFJ09185"/>
    <property type="gene ID" value="SELMODRAFT_48541"/>
</dbReference>
<evidence type="ECO:0000256" key="9">
    <source>
        <dbReference type="SAM" id="Phobius"/>
    </source>
</evidence>
<evidence type="ECO:0000313" key="10">
    <source>
        <dbReference type="EMBL" id="EFJ07177.1"/>
    </source>
</evidence>
<sequence length="184" mass="20263">SVDGGVGNITAVALFISPAPTFWRILRMKSTQDYSGLPYVCTLFNCMLWVFYGMPFVKTNGMLIITINAAGCAIETVYLLIYLIYAPKLAKMKVLRMLGAVLAAFAMVVALTMLLAHTHDARTTIVGSVCVVVAVAMYVSPLSVMKLVIQTRSVEYMPFLLSLFVLINSLVWMLYAVATKDIFI</sequence>
<dbReference type="HOGENOM" id="CLU_048643_1_2_1"/>
<keyword evidence="5 9" id="KW-0812">Transmembrane</keyword>